<organism evidence="2 3">
    <name type="scientific">Hypholoma sublateritium (strain FD-334 SS-4)</name>
    <dbReference type="NCBI Taxonomy" id="945553"/>
    <lineage>
        <taxon>Eukaryota</taxon>
        <taxon>Fungi</taxon>
        <taxon>Dikarya</taxon>
        <taxon>Basidiomycota</taxon>
        <taxon>Agaricomycotina</taxon>
        <taxon>Agaricomycetes</taxon>
        <taxon>Agaricomycetidae</taxon>
        <taxon>Agaricales</taxon>
        <taxon>Agaricineae</taxon>
        <taxon>Strophariaceae</taxon>
        <taxon>Hypholoma</taxon>
    </lineage>
</organism>
<accession>A0A0D2P2U7</accession>
<proteinExistence type="predicted"/>
<feature type="region of interest" description="Disordered" evidence="1">
    <location>
        <begin position="178"/>
        <end position="201"/>
    </location>
</feature>
<evidence type="ECO:0000313" key="2">
    <source>
        <dbReference type="EMBL" id="KJA23041.1"/>
    </source>
</evidence>
<evidence type="ECO:0000256" key="1">
    <source>
        <dbReference type="SAM" id="MobiDB-lite"/>
    </source>
</evidence>
<keyword evidence="3" id="KW-1185">Reference proteome</keyword>
<evidence type="ECO:0000313" key="3">
    <source>
        <dbReference type="Proteomes" id="UP000054270"/>
    </source>
</evidence>
<feature type="non-terminal residue" evidence="2">
    <location>
        <position position="1"/>
    </location>
</feature>
<protein>
    <submittedName>
        <fullName evidence="2">Uncharacterized protein</fullName>
    </submittedName>
</protein>
<dbReference type="EMBL" id="KN817545">
    <property type="protein sequence ID" value="KJA23041.1"/>
    <property type="molecule type" value="Genomic_DNA"/>
</dbReference>
<feature type="region of interest" description="Disordered" evidence="1">
    <location>
        <begin position="44"/>
        <end position="75"/>
    </location>
</feature>
<feature type="region of interest" description="Disordered" evidence="1">
    <location>
        <begin position="108"/>
        <end position="138"/>
    </location>
</feature>
<name>A0A0D2P2U7_HYPSF</name>
<dbReference type="AlphaFoldDB" id="A0A0D2P2U7"/>
<reference evidence="3" key="1">
    <citation type="submission" date="2014-04" db="EMBL/GenBank/DDBJ databases">
        <title>Evolutionary Origins and Diversification of the Mycorrhizal Mutualists.</title>
        <authorList>
            <consortium name="DOE Joint Genome Institute"/>
            <consortium name="Mycorrhizal Genomics Consortium"/>
            <person name="Kohler A."/>
            <person name="Kuo A."/>
            <person name="Nagy L.G."/>
            <person name="Floudas D."/>
            <person name="Copeland A."/>
            <person name="Barry K.W."/>
            <person name="Cichocki N."/>
            <person name="Veneault-Fourrey C."/>
            <person name="LaButti K."/>
            <person name="Lindquist E.A."/>
            <person name="Lipzen A."/>
            <person name="Lundell T."/>
            <person name="Morin E."/>
            <person name="Murat C."/>
            <person name="Riley R."/>
            <person name="Ohm R."/>
            <person name="Sun H."/>
            <person name="Tunlid A."/>
            <person name="Henrissat B."/>
            <person name="Grigoriev I.V."/>
            <person name="Hibbett D.S."/>
            <person name="Martin F."/>
        </authorList>
    </citation>
    <scope>NUCLEOTIDE SEQUENCE [LARGE SCALE GENOMIC DNA]</scope>
    <source>
        <strain evidence="3">FD-334 SS-4</strain>
    </source>
</reference>
<gene>
    <name evidence="2" type="ORF">HYPSUDRAFT_599174</name>
</gene>
<dbReference type="Proteomes" id="UP000054270">
    <property type="component" value="Unassembled WGS sequence"/>
</dbReference>
<sequence>RRLAPRIPAANHHVLLPPSPAARRCHHRGAVAPPVQAHAGEQHDALLPHPRGGTATGACGGTRALSGDTGRRRGRDGVQLRGHARALGADHALGGPWRRRARRAVARATADPALDVPRRHDRALSAQVRPPPARPRRAAGELRAINRMTLIFAAYFCAQRGRVQHAHALRVPEVVPRAQQGRRHDGGGDFARGVPAEHGPVGERRVGADARRAGAIHAGQPLPGAALPPERRGPQPLREVAVLVHHQRCVSDRGRLYAGDRAGGSACVCCTRSGGVNRPDSRSSAGCVYDKPVNMESTMTLLKTLRGHSSKSFLSAFAENRAKFNYCNVSYHREALGGAPAFL</sequence>